<feature type="domain" description="Meiotically up-regulated protein Msb1/Mug8" evidence="2">
    <location>
        <begin position="44"/>
        <end position="513"/>
    </location>
</feature>
<feature type="compositionally biased region" description="Low complexity" evidence="1">
    <location>
        <begin position="971"/>
        <end position="984"/>
    </location>
</feature>
<feature type="compositionally biased region" description="Basic and acidic residues" evidence="1">
    <location>
        <begin position="879"/>
        <end position="888"/>
    </location>
</feature>
<feature type="compositionally biased region" description="Basic and acidic residues" evidence="1">
    <location>
        <begin position="726"/>
        <end position="760"/>
    </location>
</feature>
<keyword evidence="4" id="KW-1185">Reference proteome</keyword>
<feature type="compositionally biased region" description="Polar residues" evidence="1">
    <location>
        <begin position="803"/>
        <end position="826"/>
    </location>
</feature>
<feature type="region of interest" description="Disordered" evidence="1">
    <location>
        <begin position="1"/>
        <end position="35"/>
    </location>
</feature>
<feature type="region of interest" description="Disordered" evidence="1">
    <location>
        <begin position="590"/>
        <end position="612"/>
    </location>
</feature>
<dbReference type="CDD" id="cd04401">
    <property type="entry name" value="RhoGAP_fMSB1"/>
    <property type="match status" value="1"/>
</dbReference>
<feature type="compositionally biased region" description="Basic and acidic residues" evidence="1">
    <location>
        <begin position="680"/>
        <end position="693"/>
    </location>
</feature>
<dbReference type="InterPro" id="IPR037508">
    <property type="entry name" value="Msb1/Mug8"/>
</dbReference>
<organism evidence="3 4">
    <name type="scientific">Aplosporella prunicola CBS 121167</name>
    <dbReference type="NCBI Taxonomy" id="1176127"/>
    <lineage>
        <taxon>Eukaryota</taxon>
        <taxon>Fungi</taxon>
        <taxon>Dikarya</taxon>
        <taxon>Ascomycota</taxon>
        <taxon>Pezizomycotina</taxon>
        <taxon>Dothideomycetes</taxon>
        <taxon>Dothideomycetes incertae sedis</taxon>
        <taxon>Botryosphaeriales</taxon>
        <taxon>Aplosporellaceae</taxon>
        <taxon>Aplosporella</taxon>
    </lineage>
</organism>
<accession>A0A6A6BQN4</accession>
<dbReference type="PANTHER" id="PTHR28093">
    <property type="entry name" value="MORPHOGENESIS-RELATED PROTEIN MSB1"/>
    <property type="match status" value="1"/>
</dbReference>
<feature type="compositionally biased region" description="Basic and acidic residues" evidence="1">
    <location>
        <begin position="545"/>
        <end position="562"/>
    </location>
</feature>
<evidence type="ECO:0000313" key="3">
    <source>
        <dbReference type="EMBL" id="KAF2146429.1"/>
    </source>
</evidence>
<evidence type="ECO:0000313" key="4">
    <source>
        <dbReference type="Proteomes" id="UP000799438"/>
    </source>
</evidence>
<sequence>MPFFSKVFKPKDGSKASKKHAQNTNGDAVAPPKPRWEEAWSRTEVAPEEVQELIHICTQELKSRALDTPFLLLPFRPGSDSATARSFIKSFFKDSYEGGTAYRGQRLQSELRLTEPMVLCSIMKWCWSRLPGGVVTWEAYELFRVGEQDSGMAKHAFDTFIPLSVDSESRKQIITDFFDLLAAIAARGKTNGLGGRKLSRMAGWWAFEHTDTGNGFDGGYKSWASAADATSHLFFAYLRCLAPDSKGMVGIDTLPRSLQALVSQTEYPPEPPSLMQTRTTKVVMIVNSVSPTPFALLRRARNFEYREDDEALQRFSTYEDPIQALTDECCRVLNAISSINQSSNADGTTDPSWSRFEDLGFGFLDGLASEPTSPTNLTPTHTREGLKSAPRSRADMGRPTTPSWADFLSTGFVDDGRSAPPPVLLPPDKILPPIGDLTRVHSSQSHLRNTEENGLEPGELASITQFELDETFWWVWMTSLAGEEPNGRKGVFGRCALIETRIAGGKWLVMEEQVKGAGPGPEEGAYIVEKKSKFSFTKRGRMGRKKSENKKLPVPEPYDRTQTDTPMSKASIGPDQHARIHAAATRLAREQKDQAAAEAAQRRGRTEDLSTKTQSVMTLQPMVMNEAGPAMKWAKQFDKEVIRAQYLGDNFAGKGMSKENLSVSSPTAPSAKSNGTMSTHKQDLPPLPKDEPSTPKQVQRKAVGSPVTPQVPVEEAAKVPLPPQTEAEKPHPENDVHPALRKPANDRKVSGPVSERRKMFEQQNAQKSPPSPEAKKEPKKLKKPAASHGGFKKFFGKKKGESSSRSATPEPTEQHAQPEQVSQPEQAHQPAQGGLTVPEQPGLLRRLSNRKKPEVTALAVEAPAPSERQPVPSSINTNEQREADEQFSRFDQGPLDDVPAFVPEDTDDEDDDEFEEAPQAQAPAPPRNFNTRAAAALQPTRSEEVSADVSPDDQSEASIDLAAQQSPTSDRWAQIRQNAAARAARMSDEQQMTRPRRSESQSQRTDDGETSGEETIENRVARIKARVAELTGNMDSSGNIVTKH</sequence>
<dbReference type="Proteomes" id="UP000799438">
    <property type="component" value="Unassembled WGS sequence"/>
</dbReference>
<feature type="region of interest" description="Disordered" evidence="1">
    <location>
        <begin position="537"/>
        <end position="575"/>
    </location>
</feature>
<dbReference type="RefSeq" id="XP_033402138.1">
    <property type="nucleotide sequence ID" value="XM_033541651.1"/>
</dbReference>
<dbReference type="InterPro" id="IPR012965">
    <property type="entry name" value="Msb1/Mug8_dom"/>
</dbReference>
<protein>
    <recommendedName>
        <fullName evidence="2">Meiotically up-regulated protein Msb1/Mug8 domain-containing protein</fullName>
    </recommendedName>
</protein>
<feature type="compositionally biased region" description="Basic residues" evidence="1">
    <location>
        <begin position="777"/>
        <end position="797"/>
    </location>
</feature>
<feature type="region of interest" description="Disordered" evidence="1">
    <location>
        <begin position="367"/>
        <end position="399"/>
    </location>
</feature>
<dbReference type="PANTHER" id="PTHR28093:SF1">
    <property type="entry name" value="MORPHOGENESIS-RELATED PROTEIN MSB1"/>
    <property type="match status" value="1"/>
</dbReference>
<proteinExistence type="predicted"/>
<feature type="compositionally biased region" description="Basic and acidic residues" evidence="1">
    <location>
        <begin position="590"/>
        <end position="610"/>
    </location>
</feature>
<dbReference type="OrthoDB" id="3362494at2759"/>
<dbReference type="AlphaFoldDB" id="A0A6A6BQN4"/>
<feature type="region of interest" description="Disordered" evidence="1">
    <location>
        <begin position="654"/>
        <end position="1019"/>
    </location>
</feature>
<name>A0A6A6BQN4_9PEZI</name>
<dbReference type="GeneID" id="54299148"/>
<feature type="compositionally biased region" description="Polar residues" evidence="1">
    <location>
        <begin position="659"/>
        <end position="679"/>
    </location>
</feature>
<feature type="compositionally biased region" description="Polar residues" evidence="1">
    <location>
        <begin position="370"/>
        <end position="380"/>
    </location>
</feature>
<feature type="compositionally biased region" description="Acidic residues" evidence="1">
    <location>
        <begin position="904"/>
        <end position="916"/>
    </location>
</feature>
<gene>
    <name evidence="3" type="ORF">K452DRAFT_294010</name>
</gene>
<feature type="compositionally biased region" description="Basic and acidic residues" evidence="1">
    <location>
        <begin position="996"/>
        <end position="1007"/>
    </location>
</feature>
<evidence type="ECO:0000256" key="1">
    <source>
        <dbReference type="SAM" id="MobiDB-lite"/>
    </source>
</evidence>
<reference evidence="3" key="1">
    <citation type="journal article" date="2020" name="Stud. Mycol.">
        <title>101 Dothideomycetes genomes: a test case for predicting lifestyles and emergence of pathogens.</title>
        <authorList>
            <person name="Haridas S."/>
            <person name="Albert R."/>
            <person name="Binder M."/>
            <person name="Bloem J."/>
            <person name="Labutti K."/>
            <person name="Salamov A."/>
            <person name="Andreopoulos B."/>
            <person name="Baker S."/>
            <person name="Barry K."/>
            <person name="Bills G."/>
            <person name="Bluhm B."/>
            <person name="Cannon C."/>
            <person name="Castanera R."/>
            <person name="Culley D."/>
            <person name="Daum C."/>
            <person name="Ezra D."/>
            <person name="Gonzalez J."/>
            <person name="Henrissat B."/>
            <person name="Kuo A."/>
            <person name="Liang C."/>
            <person name="Lipzen A."/>
            <person name="Lutzoni F."/>
            <person name="Magnuson J."/>
            <person name="Mondo S."/>
            <person name="Nolan M."/>
            <person name="Ohm R."/>
            <person name="Pangilinan J."/>
            <person name="Park H.-J."/>
            <person name="Ramirez L."/>
            <person name="Alfaro M."/>
            <person name="Sun H."/>
            <person name="Tritt A."/>
            <person name="Yoshinaga Y."/>
            <person name="Zwiers L.-H."/>
            <person name="Turgeon B."/>
            <person name="Goodwin S."/>
            <person name="Spatafora J."/>
            <person name="Crous P."/>
            <person name="Grigoriev I."/>
        </authorList>
    </citation>
    <scope>NUCLEOTIDE SEQUENCE</scope>
    <source>
        <strain evidence="3">CBS 121167</strain>
    </source>
</reference>
<dbReference type="EMBL" id="ML995475">
    <property type="protein sequence ID" value="KAF2146429.1"/>
    <property type="molecule type" value="Genomic_DNA"/>
</dbReference>
<evidence type="ECO:0000259" key="2">
    <source>
        <dbReference type="Pfam" id="PF08101"/>
    </source>
</evidence>
<dbReference type="Pfam" id="PF08101">
    <property type="entry name" value="Msb1-Mug8_dom"/>
    <property type="match status" value="1"/>
</dbReference>
<feature type="compositionally biased region" description="Basic and acidic residues" evidence="1">
    <location>
        <begin position="381"/>
        <end position="396"/>
    </location>
</feature>